<dbReference type="GO" id="GO:0016887">
    <property type="term" value="F:ATP hydrolysis activity"/>
    <property type="evidence" value="ECO:0007669"/>
    <property type="project" value="InterPro"/>
</dbReference>
<evidence type="ECO:0000256" key="2">
    <source>
        <dbReference type="ARBA" id="ARBA00022840"/>
    </source>
</evidence>
<comment type="caution">
    <text evidence="4">The sequence shown here is derived from an EMBL/GenBank/DDBJ whole genome shotgun (WGS) entry which is preliminary data.</text>
</comment>
<dbReference type="RefSeq" id="WP_076148500.1">
    <property type="nucleotide sequence ID" value="NZ_LWLN01000002.1"/>
</dbReference>
<dbReference type="AlphaFoldDB" id="A0A1S8ARE5"/>
<dbReference type="Gene3D" id="3.40.50.300">
    <property type="entry name" value="P-loop containing nucleotide triphosphate hydrolases"/>
    <property type="match status" value="1"/>
</dbReference>
<dbReference type="Proteomes" id="UP000189370">
    <property type="component" value="Unassembled WGS sequence"/>
</dbReference>
<evidence type="ECO:0000256" key="1">
    <source>
        <dbReference type="ARBA" id="ARBA00022741"/>
    </source>
</evidence>
<dbReference type="GO" id="GO:0022857">
    <property type="term" value="F:transmembrane transporter activity"/>
    <property type="evidence" value="ECO:0007669"/>
    <property type="project" value="TreeGrafter"/>
</dbReference>
<dbReference type="InterPro" id="IPR015854">
    <property type="entry name" value="ABC_transpr_LolD-like"/>
</dbReference>
<dbReference type="OrthoDB" id="18209at2157"/>
<dbReference type="GO" id="GO:0005886">
    <property type="term" value="C:plasma membrane"/>
    <property type="evidence" value="ECO:0007669"/>
    <property type="project" value="TreeGrafter"/>
</dbReference>
<dbReference type="PROSITE" id="PS50893">
    <property type="entry name" value="ABC_TRANSPORTER_2"/>
    <property type="match status" value="1"/>
</dbReference>
<keyword evidence="5" id="KW-1185">Reference proteome</keyword>
<dbReference type="STRING" id="301967.A6E15_17405"/>
<evidence type="ECO:0000259" key="3">
    <source>
        <dbReference type="PROSITE" id="PS50893"/>
    </source>
</evidence>
<sequence>MTVLSVDGLSKTFDMHVLGDTQVVGLDDVSFDVREGEFLAIVGESGSGKSSLLKCLYRTYDPSSGEVVYHGPDGDVDLASCPDRTVIDLRGDSIGYTSQFLDEIPRVPAVDVVARPLVEQGVDREDARSTARDLLSALSVPEELWQAYPATFSGGERQRVNLAQALAPKPDLLLLDEPTSALDPDTRQAAIDLLSTYLGSETTVIGVFHNTDVVDAVADRVVVLDDGRLQRVAPIEAYDEEVVIG</sequence>
<dbReference type="Pfam" id="PF00005">
    <property type="entry name" value="ABC_tran"/>
    <property type="match status" value="1"/>
</dbReference>
<dbReference type="InterPro" id="IPR027417">
    <property type="entry name" value="P-loop_NTPase"/>
</dbReference>
<dbReference type="SUPFAM" id="SSF52540">
    <property type="entry name" value="P-loop containing nucleoside triphosphate hydrolases"/>
    <property type="match status" value="1"/>
</dbReference>
<dbReference type="PROSITE" id="PS00211">
    <property type="entry name" value="ABC_TRANSPORTER_1"/>
    <property type="match status" value="1"/>
</dbReference>
<proteinExistence type="predicted"/>
<dbReference type="GO" id="GO:0005524">
    <property type="term" value="F:ATP binding"/>
    <property type="evidence" value="ECO:0007669"/>
    <property type="project" value="UniProtKB-KW"/>
</dbReference>
<reference evidence="5" key="1">
    <citation type="submission" date="2016-04" db="EMBL/GenBank/DDBJ databases">
        <authorList>
            <person name="Chen S.-C."/>
            <person name="Lai M.-C."/>
        </authorList>
    </citation>
    <scope>NUCLEOTIDE SEQUENCE [LARGE SCALE GENOMIC DNA]</scope>
    <source>
        <strain evidence="5">AB14</strain>
    </source>
</reference>
<name>A0A1S8ARE5_9EURY</name>
<dbReference type="SMART" id="SM00382">
    <property type="entry name" value="AAA"/>
    <property type="match status" value="1"/>
</dbReference>
<dbReference type="EMBL" id="LWLN01000002">
    <property type="protein sequence ID" value="OLZ39186.1"/>
    <property type="molecule type" value="Genomic_DNA"/>
</dbReference>
<dbReference type="InterPro" id="IPR017871">
    <property type="entry name" value="ABC_transporter-like_CS"/>
</dbReference>
<keyword evidence="2 4" id="KW-0067">ATP-binding</keyword>
<organism evidence="4 5">
    <name type="scientific">Natrinema saccharevitans</name>
    <dbReference type="NCBI Taxonomy" id="301967"/>
    <lineage>
        <taxon>Archaea</taxon>
        <taxon>Methanobacteriati</taxon>
        <taxon>Methanobacteriota</taxon>
        <taxon>Stenosarchaea group</taxon>
        <taxon>Halobacteria</taxon>
        <taxon>Halobacteriales</taxon>
        <taxon>Natrialbaceae</taxon>
        <taxon>Natrinema</taxon>
    </lineage>
</organism>
<keyword evidence="1" id="KW-0547">Nucleotide-binding</keyword>
<dbReference type="InterPro" id="IPR003593">
    <property type="entry name" value="AAA+_ATPase"/>
</dbReference>
<dbReference type="InterPro" id="IPR003439">
    <property type="entry name" value="ABC_transporter-like_ATP-bd"/>
</dbReference>
<feature type="domain" description="ABC transporter" evidence="3">
    <location>
        <begin position="4"/>
        <end position="244"/>
    </location>
</feature>
<evidence type="ECO:0000313" key="4">
    <source>
        <dbReference type="EMBL" id="OLZ39186.1"/>
    </source>
</evidence>
<protein>
    <submittedName>
        <fullName evidence="4">Phosphonate ABC transporter ATP-binding protein</fullName>
    </submittedName>
</protein>
<accession>A0A1S8ARE5</accession>
<evidence type="ECO:0000313" key="5">
    <source>
        <dbReference type="Proteomes" id="UP000189370"/>
    </source>
</evidence>
<gene>
    <name evidence="4" type="ORF">A6E15_17405</name>
</gene>
<dbReference type="PANTHER" id="PTHR24220">
    <property type="entry name" value="IMPORT ATP-BINDING PROTEIN"/>
    <property type="match status" value="1"/>
</dbReference>